<dbReference type="EMBL" id="MU006231">
    <property type="protein sequence ID" value="KAF2823722.1"/>
    <property type="molecule type" value="Genomic_DNA"/>
</dbReference>
<protein>
    <recommendedName>
        <fullName evidence="1">CorA-like transporter domain-containing protein</fullName>
    </recommendedName>
</protein>
<name>A0A6A6ZRM6_9PLEO</name>
<evidence type="ECO:0000313" key="3">
    <source>
        <dbReference type="Proteomes" id="UP000799424"/>
    </source>
</evidence>
<dbReference type="Proteomes" id="UP000799424">
    <property type="component" value="Unassembled WGS sequence"/>
</dbReference>
<evidence type="ECO:0000259" key="1">
    <source>
        <dbReference type="Pfam" id="PF26616"/>
    </source>
</evidence>
<organism evidence="2 3">
    <name type="scientific">Ophiobolus disseminans</name>
    <dbReference type="NCBI Taxonomy" id="1469910"/>
    <lineage>
        <taxon>Eukaryota</taxon>
        <taxon>Fungi</taxon>
        <taxon>Dikarya</taxon>
        <taxon>Ascomycota</taxon>
        <taxon>Pezizomycotina</taxon>
        <taxon>Dothideomycetes</taxon>
        <taxon>Pleosporomycetidae</taxon>
        <taxon>Pleosporales</taxon>
        <taxon>Pleosporineae</taxon>
        <taxon>Phaeosphaeriaceae</taxon>
        <taxon>Ophiobolus</taxon>
    </lineage>
</organism>
<feature type="domain" description="CorA-like transporter" evidence="1">
    <location>
        <begin position="8"/>
        <end position="309"/>
    </location>
</feature>
<accession>A0A6A6ZRM6</accession>
<dbReference type="AlphaFoldDB" id="A0A6A6ZRM6"/>
<evidence type="ECO:0000313" key="2">
    <source>
        <dbReference type="EMBL" id="KAF2823722.1"/>
    </source>
</evidence>
<sequence length="603" mass="68920">MLPPEFQRSYRERLNYPESLVPGNTSIYSSKLKSYRRRLDDAEAELCLIDGKDDVANIFDIPIIDLETHDGKAMRNQNIHSASKLTKWFGVELSDDPGNPGSQQVIAKKKDPKCRLIYIYGEHSRDKLKTTRSSLAEIMTYHQVMPAYLDFMLVFGAQSDPKDLRFSGFREQVRLKIPSSAVAMPTLGRSGRHYQLCYNLKSVQKKSKSSESIILDEWSIRQTAVYHHFDVESGTCLWIVTKGGDDLLEQYEELIGPNGRPEDKQYKTPGLALGSSLSTHLLFCHWSTEDWRWYSQWLEEVLDHVSDMAVYGPRGEGYAHKEYKPYHIQDLQHWQDKANEAVMVLEANTDVLKSIHKFYLALIDRKDFPDTLKLACEEDLRTFISQLDEIINDFHMQVARAKLLVTIISDRKELILQHLQGQAAERTEKLNKNLEREAVVMRIVTIVTLVYLPATFTSTFFSTDVVKYQDQDDNNVVHKNGSYSPLALERWLQVTLPLTALTLLVAWSTYKMYDTSRSGMTASERIKDICSNAMPTFVTPSDKAQTPLYGTIRLGGSSRTDSAWPSARLVSNFLKPIRAHTRWPQKIDSPLPLHDMGNTKTGP</sequence>
<proteinExistence type="predicted"/>
<dbReference type="Gene3D" id="1.20.58.340">
    <property type="entry name" value="Magnesium transport protein CorA, transmembrane region"/>
    <property type="match status" value="1"/>
</dbReference>
<dbReference type="InterPro" id="IPR058257">
    <property type="entry name" value="CorA-like_dom"/>
</dbReference>
<reference evidence="2" key="1">
    <citation type="journal article" date="2020" name="Stud. Mycol.">
        <title>101 Dothideomycetes genomes: a test case for predicting lifestyles and emergence of pathogens.</title>
        <authorList>
            <person name="Haridas S."/>
            <person name="Albert R."/>
            <person name="Binder M."/>
            <person name="Bloem J."/>
            <person name="Labutti K."/>
            <person name="Salamov A."/>
            <person name="Andreopoulos B."/>
            <person name="Baker S."/>
            <person name="Barry K."/>
            <person name="Bills G."/>
            <person name="Bluhm B."/>
            <person name="Cannon C."/>
            <person name="Castanera R."/>
            <person name="Culley D."/>
            <person name="Daum C."/>
            <person name="Ezra D."/>
            <person name="Gonzalez J."/>
            <person name="Henrissat B."/>
            <person name="Kuo A."/>
            <person name="Liang C."/>
            <person name="Lipzen A."/>
            <person name="Lutzoni F."/>
            <person name="Magnuson J."/>
            <person name="Mondo S."/>
            <person name="Nolan M."/>
            <person name="Ohm R."/>
            <person name="Pangilinan J."/>
            <person name="Park H.-J."/>
            <person name="Ramirez L."/>
            <person name="Alfaro M."/>
            <person name="Sun H."/>
            <person name="Tritt A."/>
            <person name="Yoshinaga Y."/>
            <person name="Zwiers L.-H."/>
            <person name="Turgeon B."/>
            <person name="Goodwin S."/>
            <person name="Spatafora J."/>
            <person name="Crous P."/>
            <person name="Grigoriev I."/>
        </authorList>
    </citation>
    <scope>NUCLEOTIDE SEQUENCE</scope>
    <source>
        <strain evidence="2">CBS 113818</strain>
    </source>
</reference>
<dbReference type="Pfam" id="PF26616">
    <property type="entry name" value="CorA-like"/>
    <property type="match status" value="1"/>
</dbReference>
<gene>
    <name evidence="2" type="ORF">CC86DRAFT_59106</name>
</gene>
<keyword evidence="3" id="KW-1185">Reference proteome</keyword>
<dbReference type="OrthoDB" id="5396681at2759"/>